<dbReference type="Gene3D" id="3.20.20.80">
    <property type="entry name" value="Glycosidases"/>
    <property type="match status" value="1"/>
</dbReference>
<accession>A0ABS9KLZ4</accession>
<dbReference type="InterPro" id="IPR000421">
    <property type="entry name" value="FA58C"/>
</dbReference>
<dbReference type="PROSITE" id="PS50022">
    <property type="entry name" value="FA58C_3"/>
    <property type="match status" value="2"/>
</dbReference>
<proteinExistence type="inferred from homology"/>
<comment type="caution">
    <text evidence="8">The sequence shown here is derived from an EMBL/GenBank/DDBJ whole genome shotgun (WGS) entry which is preliminary data.</text>
</comment>
<feature type="domain" description="F5/8 type C" evidence="7">
    <location>
        <begin position="354"/>
        <end position="489"/>
    </location>
</feature>
<dbReference type="InterPro" id="IPR000933">
    <property type="entry name" value="Glyco_hydro_29"/>
</dbReference>
<keyword evidence="4" id="KW-0378">Hydrolase</keyword>
<evidence type="ECO:0000256" key="6">
    <source>
        <dbReference type="SAM" id="SignalP"/>
    </source>
</evidence>
<organism evidence="8 9">
    <name type="scientific">Terrimonas ginsenosidimutans</name>
    <dbReference type="NCBI Taxonomy" id="2908004"/>
    <lineage>
        <taxon>Bacteria</taxon>
        <taxon>Pseudomonadati</taxon>
        <taxon>Bacteroidota</taxon>
        <taxon>Chitinophagia</taxon>
        <taxon>Chitinophagales</taxon>
        <taxon>Chitinophagaceae</taxon>
        <taxon>Terrimonas</taxon>
    </lineage>
</organism>
<sequence>MARIILLLFVIISCIACSTSTPPPPAAFGALPTDAQLKWQEMEMYCIIHFGVDTYTDKEWGYGDESPELLNPSAFSAEQIVGAAKAGGFKGVIVVAKHHDGLCLWPTKTTEHNISAAPWKGGKGDMVKEFQLACEKLDMKLGLYCSPWDRNSPEYGTPAYVALYREQLRELYANYGTIFTSWHDGANGGDGYYGGARETRNIDRTSYYGWDSTFRITRAMQPSAVIFGDIGPDVRWVGNEEGFAGETSWSTYTPEAREEGKEPANGFSKYWLATEGTRNGKYWMPAECDVPLRPGWFYHASQDEQVKSPAVLLDLYYKSVGRNAALDLGLSPDKRGILHENDVKVLQQFGALLKETFAVNLAATAKFSASNMRGNSKAFGPSLLVDNDRYSYWATDDSVTTAELIIDLPDTAQFNVIRLRENIKLGQRITSFAIDQSVQGQWKEIAGGTTIGGNRLLRLSQPVRPEKLRLRITGAMASITLSDLGLFNEVLNLSAPEISGNREGYITINTAATGKAIYYTTDGTEPTSQSSLYQKPFYLPDGGMVKAKSIATDGMMSSTGVKEFGLPSINWAILNTANQPQSSEAVDQDPSTLFAIEMNAQTETSVIIDTKKEQAISAVTYLPRQDRKKEGIIDQYKLSVSSDGKKWQEVTQGEFANIAANPIEQVIRFSSPMRTRFIRFEPLRVTTGSQAVIAELGVRGR</sequence>
<reference evidence="8" key="1">
    <citation type="submission" date="2022-01" db="EMBL/GenBank/DDBJ databases">
        <authorList>
            <person name="Jo J.-H."/>
            <person name="Im W.-T."/>
        </authorList>
    </citation>
    <scope>NUCLEOTIDE SEQUENCE</scope>
    <source>
        <strain evidence="8">NA20</strain>
    </source>
</reference>
<dbReference type="InterPro" id="IPR008979">
    <property type="entry name" value="Galactose-bd-like_sf"/>
</dbReference>
<evidence type="ECO:0000256" key="5">
    <source>
        <dbReference type="ARBA" id="ARBA00023295"/>
    </source>
</evidence>
<dbReference type="InterPro" id="IPR017853">
    <property type="entry name" value="GH"/>
</dbReference>
<comment type="similarity">
    <text evidence="1">Belongs to the glycosyl hydrolase 29 family.</text>
</comment>
<dbReference type="RefSeq" id="WP_237868569.1">
    <property type="nucleotide sequence ID" value="NZ_JAKLTR010000002.1"/>
</dbReference>
<dbReference type="PANTHER" id="PTHR10030">
    <property type="entry name" value="ALPHA-L-FUCOSIDASE"/>
    <property type="match status" value="1"/>
</dbReference>
<gene>
    <name evidence="8" type="ORF">LZZ85_03575</name>
</gene>
<dbReference type="Pfam" id="PF13290">
    <property type="entry name" value="CHB_HEX_C_1"/>
    <property type="match status" value="1"/>
</dbReference>
<evidence type="ECO:0000313" key="9">
    <source>
        <dbReference type="Proteomes" id="UP001165367"/>
    </source>
</evidence>
<feature type="chain" id="PRO_5046740903" description="alpha-L-fucosidase" evidence="6">
    <location>
        <begin position="19"/>
        <end position="701"/>
    </location>
</feature>
<evidence type="ECO:0000256" key="1">
    <source>
        <dbReference type="ARBA" id="ARBA00007951"/>
    </source>
</evidence>
<dbReference type="InterPro" id="IPR059177">
    <property type="entry name" value="GH29D-like_dom"/>
</dbReference>
<evidence type="ECO:0000256" key="3">
    <source>
        <dbReference type="ARBA" id="ARBA00022729"/>
    </source>
</evidence>
<evidence type="ECO:0000313" key="8">
    <source>
        <dbReference type="EMBL" id="MCG2613340.1"/>
    </source>
</evidence>
<evidence type="ECO:0000256" key="2">
    <source>
        <dbReference type="ARBA" id="ARBA00012662"/>
    </source>
</evidence>
<dbReference type="Pfam" id="PF01120">
    <property type="entry name" value="Alpha_L_fucos"/>
    <property type="match status" value="1"/>
</dbReference>
<keyword evidence="3 6" id="KW-0732">Signal</keyword>
<dbReference type="SMART" id="SM00812">
    <property type="entry name" value="Alpha_L_fucos"/>
    <property type="match status" value="1"/>
</dbReference>
<dbReference type="EMBL" id="JAKLTR010000002">
    <property type="protein sequence ID" value="MCG2613340.1"/>
    <property type="molecule type" value="Genomic_DNA"/>
</dbReference>
<dbReference type="Gene3D" id="2.60.120.260">
    <property type="entry name" value="Galactose-binding domain-like"/>
    <property type="match status" value="2"/>
</dbReference>
<feature type="signal peptide" evidence="6">
    <location>
        <begin position="1"/>
        <end position="18"/>
    </location>
</feature>
<dbReference type="SUPFAM" id="SSF49785">
    <property type="entry name" value="Galactose-binding domain-like"/>
    <property type="match status" value="2"/>
</dbReference>
<keyword evidence="5" id="KW-0326">Glycosidase</keyword>
<name>A0ABS9KLZ4_9BACT</name>
<dbReference type="EC" id="3.2.1.51" evidence="2"/>
<dbReference type="Proteomes" id="UP001165367">
    <property type="component" value="Unassembled WGS sequence"/>
</dbReference>
<protein>
    <recommendedName>
        <fullName evidence="2">alpha-L-fucosidase</fullName>
        <ecNumber evidence="2">3.2.1.51</ecNumber>
    </recommendedName>
</protein>
<keyword evidence="9" id="KW-1185">Reference proteome</keyword>
<feature type="domain" description="F5/8 type C" evidence="7">
    <location>
        <begin position="554"/>
        <end position="701"/>
    </location>
</feature>
<evidence type="ECO:0000259" key="7">
    <source>
        <dbReference type="PROSITE" id="PS50022"/>
    </source>
</evidence>
<dbReference type="Pfam" id="PF00754">
    <property type="entry name" value="F5_F8_type_C"/>
    <property type="match status" value="2"/>
</dbReference>
<dbReference type="InterPro" id="IPR057739">
    <property type="entry name" value="Glyco_hydro_29_N"/>
</dbReference>
<dbReference type="PANTHER" id="PTHR10030:SF37">
    <property type="entry name" value="ALPHA-L-FUCOSIDASE-RELATED"/>
    <property type="match status" value="1"/>
</dbReference>
<evidence type="ECO:0000256" key="4">
    <source>
        <dbReference type="ARBA" id="ARBA00022801"/>
    </source>
</evidence>
<dbReference type="SUPFAM" id="SSF51445">
    <property type="entry name" value="(Trans)glycosidases"/>
    <property type="match status" value="1"/>
</dbReference>